<evidence type="ECO:0000256" key="1">
    <source>
        <dbReference type="SAM" id="SignalP"/>
    </source>
</evidence>
<dbReference type="EMBL" id="PDLM01000008">
    <property type="protein sequence ID" value="RDW71225.1"/>
    <property type="molecule type" value="Genomic_DNA"/>
</dbReference>
<evidence type="ECO:0000313" key="3">
    <source>
        <dbReference type="Proteomes" id="UP000256645"/>
    </source>
</evidence>
<name>A0A3D8RB34_9HELO</name>
<comment type="caution">
    <text evidence="2">The sequence shown here is derived from an EMBL/GenBank/DDBJ whole genome shotgun (WGS) entry which is preliminary data.</text>
</comment>
<feature type="signal peptide" evidence="1">
    <location>
        <begin position="1"/>
        <end position="20"/>
    </location>
</feature>
<feature type="chain" id="PRO_5017590633" evidence="1">
    <location>
        <begin position="21"/>
        <end position="151"/>
    </location>
</feature>
<keyword evidence="1" id="KW-0732">Signal</keyword>
<organism evidence="2 3">
    <name type="scientific">Coleophoma cylindrospora</name>
    <dbReference type="NCBI Taxonomy" id="1849047"/>
    <lineage>
        <taxon>Eukaryota</taxon>
        <taxon>Fungi</taxon>
        <taxon>Dikarya</taxon>
        <taxon>Ascomycota</taxon>
        <taxon>Pezizomycotina</taxon>
        <taxon>Leotiomycetes</taxon>
        <taxon>Helotiales</taxon>
        <taxon>Dermateaceae</taxon>
        <taxon>Coleophoma</taxon>
    </lineage>
</organism>
<proteinExistence type="predicted"/>
<dbReference type="Proteomes" id="UP000256645">
    <property type="component" value="Unassembled WGS sequence"/>
</dbReference>
<reference evidence="2 3" key="1">
    <citation type="journal article" date="2018" name="IMA Fungus">
        <title>IMA Genome-F 9: Draft genome sequence of Annulohypoxylon stygium, Aspergillus mulundensis, Berkeleyomyces basicola (syn. Thielaviopsis basicola), Ceratocystis smalleyi, two Cercospora beticola strains, Coleophoma cylindrospora, Fusarium fracticaudum, Phialophora cf. hyalina, and Morchella septimelata.</title>
        <authorList>
            <person name="Wingfield B.D."/>
            <person name="Bills G.F."/>
            <person name="Dong Y."/>
            <person name="Huang W."/>
            <person name="Nel W.J."/>
            <person name="Swalarsk-Parry B.S."/>
            <person name="Vaghefi N."/>
            <person name="Wilken P.M."/>
            <person name="An Z."/>
            <person name="de Beer Z.W."/>
            <person name="De Vos L."/>
            <person name="Chen L."/>
            <person name="Duong T.A."/>
            <person name="Gao Y."/>
            <person name="Hammerbacher A."/>
            <person name="Kikkert J.R."/>
            <person name="Li Y."/>
            <person name="Li H."/>
            <person name="Li K."/>
            <person name="Li Q."/>
            <person name="Liu X."/>
            <person name="Ma X."/>
            <person name="Naidoo K."/>
            <person name="Pethybridge S.J."/>
            <person name="Sun J."/>
            <person name="Steenkamp E.T."/>
            <person name="van der Nest M.A."/>
            <person name="van Wyk S."/>
            <person name="Wingfield M.J."/>
            <person name="Xiong C."/>
            <person name="Yue Q."/>
            <person name="Zhang X."/>
        </authorList>
    </citation>
    <scope>NUCLEOTIDE SEQUENCE [LARGE SCALE GENOMIC DNA]</scope>
    <source>
        <strain evidence="2 3">BP6252</strain>
    </source>
</reference>
<dbReference type="OrthoDB" id="3453920at2759"/>
<protein>
    <submittedName>
        <fullName evidence="2">Uncharacterized protein</fullName>
    </submittedName>
</protein>
<gene>
    <name evidence="2" type="ORF">BP6252_07788</name>
</gene>
<keyword evidence="3" id="KW-1185">Reference proteome</keyword>
<accession>A0A3D8RB34</accession>
<evidence type="ECO:0000313" key="2">
    <source>
        <dbReference type="EMBL" id="RDW71225.1"/>
    </source>
</evidence>
<sequence>MYLLNIFSLASLLLATSVLALPTQSHSRNPTTHACSVFIQRWSDNSFDIYDYNYAPTPSSSQAWNYIMSVESISLVAGESLPPTTLGSNTLTIINLANPISNTDPGRLSFAWGTQTWSNLAGNLCTNTPRGNGAGSGAYPTNTSCNFQCDA</sequence>
<dbReference type="AlphaFoldDB" id="A0A3D8RB34"/>